<gene>
    <name evidence="2" type="ORF">HALO32_01598</name>
</gene>
<dbReference type="Proteomes" id="UP000326725">
    <property type="component" value="Unassembled WGS sequence"/>
</dbReference>
<proteinExistence type="predicted"/>
<keyword evidence="3" id="KW-1185">Reference proteome</keyword>
<dbReference type="InterPro" id="IPR014982">
    <property type="entry name" value="GSCFA"/>
</dbReference>
<accession>A0A5K1I5P9</accession>
<dbReference type="AlphaFoldDB" id="A0A5K1I5P9"/>
<evidence type="ECO:0000313" key="2">
    <source>
        <dbReference type="EMBL" id="VVZ95527.1"/>
    </source>
</evidence>
<reference evidence="2 3" key="1">
    <citation type="submission" date="2019-09" db="EMBL/GenBank/DDBJ databases">
        <authorList>
            <person name="Criscuolo A."/>
        </authorList>
    </citation>
    <scope>NUCLEOTIDE SEQUENCE [LARGE SCALE GENOMIC DNA]</scope>
    <source>
        <strain evidence="3">3(2)</strain>
    </source>
</reference>
<protein>
    <submittedName>
        <fullName evidence="2">GSCFA family protein</fullName>
    </submittedName>
</protein>
<dbReference type="Pfam" id="PF08885">
    <property type="entry name" value="GSCFA"/>
    <property type="match status" value="1"/>
</dbReference>
<evidence type="ECO:0000259" key="1">
    <source>
        <dbReference type="Pfam" id="PF08885"/>
    </source>
</evidence>
<evidence type="ECO:0000313" key="3">
    <source>
        <dbReference type="Proteomes" id="UP000326725"/>
    </source>
</evidence>
<dbReference type="RefSeq" id="WP_151443271.1">
    <property type="nucleotide sequence ID" value="NZ_CABVOU010000030.1"/>
</dbReference>
<organism evidence="2 3">
    <name type="scientific">Halomonas lysinitropha</name>
    <dbReference type="NCBI Taxonomy" id="2607506"/>
    <lineage>
        <taxon>Bacteria</taxon>
        <taxon>Pseudomonadati</taxon>
        <taxon>Pseudomonadota</taxon>
        <taxon>Gammaproteobacteria</taxon>
        <taxon>Oceanospirillales</taxon>
        <taxon>Halomonadaceae</taxon>
        <taxon>Halomonas</taxon>
    </lineage>
</organism>
<feature type="domain" description="GSCFA" evidence="1">
    <location>
        <begin position="40"/>
        <end position="308"/>
    </location>
</feature>
<name>A0A5K1I5P9_9GAMM</name>
<sequence>MNPYRALGEYKFWRSAIANKSIFNIENIWLPKFSIKPRTRISTYGSCFAQHIARHFRERGYKWVNREPAPKTLSDESKRRFSYEIFSSRSGNIYTTSYLYQLLRYAFQLETPPELLWEKGDRFYDPLRPSIEPDGFLSKEELLRSREVFLSSFRESVVDCDVFVFTLGLTESWFDVSGFEYPICPGTVAGEFDQDRHLFKNQGYNSVKRSLVDSIKLMREHNPRLKFLLTVSPVPLTATMSGHHVLPATTYSKSTLRAVAGDLAESRRYVDYFPSYELISSAHTRGIFYDTNARTVVPNGVSFVMDKFFECLGPVDRKGTHAPPRVSATDDVLCDEEILDSFSTSERP</sequence>
<dbReference type="EMBL" id="CABVOU010000030">
    <property type="protein sequence ID" value="VVZ95527.1"/>
    <property type="molecule type" value="Genomic_DNA"/>
</dbReference>